<organism evidence="2 3">
    <name type="scientific">Clohesyomyces aquaticus</name>
    <dbReference type="NCBI Taxonomy" id="1231657"/>
    <lineage>
        <taxon>Eukaryota</taxon>
        <taxon>Fungi</taxon>
        <taxon>Dikarya</taxon>
        <taxon>Ascomycota</taxon>
        <taxon>Pezizomycotina</taxon>
        <taxon>Dothideomycetes</taxon>
        <taxon>Pleosporomycetidae</taxon>
        <taxon>Pleosporales</taxon>
        <taxon>Lindgomycetaceae</taxon>
        <taxon>Clohesyomyces</taxon>
    </lineage>
</organism>
<protein>
    <submittedName>
        <fullName evidence="2">Uncharacterized protein</fullName>
    </submittedName>
</protein>
<keyword evidence="3" id="KW-1185">Reference proteome</keyword>
<dbReference type="AlphaFoldDB" id="A0A1Y2A9N0"/>
<feature type="region of interest" description="Disordered" evidence="1">
    <location>
        <begin position="30"/>
        <end position="71"/>
    </location>
</feature>
<accession>A0A1Y2A9N0</accession>
<feature type="compositionally biased region" description="Basic and acidic residues" evidence="1">
    <location>
        <begin position="135"/>
        <end position="156"/>
    </location>
</feature>
<sequence>MALCHSSFIYNRAFLRDKLKRFRFSSKYTMGVRKSSRKSTPKNPQTRTRATLPSHKYIPGPQAANFKGPGSRYHPFLQQFAQHPDNPLVHSRSISYLNVQERCQWSPNRKPRKRSFAVQDWDTYDTMKDFLSTLHKNENEPTNKRKKLHGLEYERR</sequence>
<feature type="region of interest" description="Disordered" evidence="1">
    <location>
        <begin position="134"/>
        <end position="156"/>
    </location>
</feature>
<dbReference type="EMBL" id="MCFA01000003">
    <property type="protein sequence ID" value="ORY19243.1"/>
    <property type="molecule type" value="Genomic_DNA"/>
</dbReference>
<gene>
    <name evidence="2" type="ORF">BCR34DRAFT_582417</name>
</gene>
<feature type="compositionally biased region" description="Polar residues" evidence="1">
    <location>
        <begin position="41"/>
        <end position="51"/>
    </location>
</feature>
<reference evidence="2 3" key="1">
    <citation type="submission" date="2016-07" db="EMBL/GenBank/DDBJ databases">
        <title>Pervasive Adenine N6-methylation of Active Genes in Fungi.</title>
        <authorList>
            <consortium name="DOE Joint Genome Institute"/>
            <person name="Mondo S.J."/>
            <person name="Dannebaum R.O."/>
            <person name="Kuo R.C."/>
            <person name="Labutti K."/>
            <person name="Haridas S."/>
            <person name="Kuo A."/>
            <person name="Salamov A."/>
            <person name="Ahrendt S.R."/>
            <person name="Lipzen A."/>
            <person name="Sullivan W."/>
            <person name="Andreopoulos W.B."/>
            <person name="Clum A."/>
            <person name="Lindquist E."/>
            <person name="Daum C."/>
            <person name="Ramamoorthy G.K."/>
            <person name="Gryganskyi A."/>
            <person name="Culley D."/>
            <person name="Magnuson J.K."/>
            <person name="James T.Y."/>
            <person name="O'Malley M.A."/>
            <person name="Stajich J.E."/>
            <person name="Spatafora J.W."/>
            <person name="Visel A."/>
            <person name="Grigoriev I.V."/>
        </authorList>
    </citation>
    <scope>NUCLEOTIDE SEQUENCE [LARGE SCALE GENOMIC DNA]</scope>
    <source>
        <strain evidence="2 3">CBS 115471</strain>
    </source>
</reference>
<evidence type="ECO:0000313" key="2">
    <source>
        <dbReference type="EMBL" id="ORY19243.1"/>
    </source>
</evidence>
<dbReference type="Proteomes" id="UP000193144">
    <property type="component" value="Unassembled WGS sequence"/>
</dbReference>
<evidence type="ECO:0000313" key="3">
    <source>
        <dbReference type="Proteomes" id="UP000193144"/>
    </source>
</evidence>
<comment type="caution">
    <text evidence="2">The sequence shown here is derived from an EMBL/GenBank/DDBJ whole genome shotgun (WGS) entry which is preliminary data.</text>
</comment>
<dbReference type="OrthoDB" id="4849531at2759"/>
<proteinExistence type="predicted"/>
<name>A0A1Y2A9N0_9PLEO</name>
<evidence type="ECO:0000256" key="1">
    <source>
        <dbReference type="SAM" id="MobiDB-lite"/>
    </source>
</evidence>